<name>A0A813GDI5_POLGL</name>
<dbReference type="OrthoDB" id="410307at2759"/>
<keyword evidence="3" id="KW-1185">Reference proteome</keyword>
<organism evidence="2 3">
    <name type="scientific">Polarella glacialis</name>
    <name type="common">Dinoflagellate</name>
    <dbReference type="NCBI Taxonomy" id="89957"/>
    <lineage>
        <taxon>Eukaryota</taxon>
        <taxon>Sar</taxon>
        <taxon>Alveolata</taxon>
        <taxon>Dinophyceae</taxon>
        <taxon>Suessiales</taxon>
        <taxon>Suessiaceae</taxon>
        <taxon>Polarella</taxon>
    </lineage>
</organism>
<proteinExistence type="predicted"/>
<evidence type="ECO:0000313" key="3">
    <source>
        <dbReference type="Proteomes" id="UP000654075"/>
    </source>
</evidence>
<dbReference type="EMBL" id="CAJNNV010027613">
    <property type="protein sequence ID" value="CAE8620943.1"/>
    <property type="molecule type" value="Genomic_DNA"/>
</dbReference>
<dbReference type="AlphaFoldDB" id="A0A813GDI5"/>
<sequence length="269" mass="28783">MKLIFLDLDGVLVTRRLGVFEDKLRDNLKTVVEQTGAKIVLSSDWRRHPFARAEARRELQKVGLDFISFTPCMSQYIAQRPTEIMTWKRDNARNPELENLTHWVAIDDRELLSERHGSFLRGHFVQTHPMQGLTEAAAQECIRILSQPVEAEEAPDPGMSLPALRATAGAGAAGRRSSSVPLGQGPSPTGALGGPGAERLERLLGGGPGPRAANGAPGLGVGPPQSRALSQRATQGQAVQAYGGGSMQGRARGLSVGATSATTPGRLRR</sequence>
<comment type="caution">
    <text evidence="2">The sequence shown here is derived from an EMBL/GenBank/DDBJ whole genome shotgun (WGS) entry which is preliminary data.</text>
</comment>
<dbReference type="Pfam" id="PF18143">
    <property type="entry name" value="HAD_SAK_2"/>
    <property type="match status" value="1"/>
</dbReference>
<feature type="compositionally biased region" description="Polar residues" evidence="1">
    <location>
        <begin position="227"/>
        <end position="238"/>
    </location>
</feature>
<feature type="region of interest" description="Disordered" evidence="1">
    <location>
        <begin position="152"/>
        <end position="269"/>
    </location>
</feature>
<dbReference type="OMA" id="CCKHETR"/>
<dbReference type="Proteomes" id="UP000654075">
    <property type="component" value="Unassembled WGS sequence"/>
</dbReference>
<gene>
    <name evidence="2" type="ORF">PGLA1383_LOCUS38468</name>
</gene>
<accession>A0A813GDI5</accession>
<reference evidence="2" key="1">
    <citation type="submission" date="2021-02" db="EMBL/GenBank/DDBJ databases">
        <authorList>
            <person name="Dougan E. K."/>
            <person name="Rhodes N."/>
            <person name="Thang M."/>
            <person name="Chan C."/>
        </authorList>
    </citation>
    <scope>NUCLEOTIDE SEQUENCE</scope>
</reference>
<protein>
    <submittedName>
        <fullName evidence="2">Uncharacterized protein</fullName>
    </submittedName>
</protein>
<evidence type="ECO:0000313" key="2">
    <source>
        <dbReference type="EMBL" id="CAE8620943.1"/>
    </source>
</evidence>
<evidence type="ECO:0000256" key="1">
    <source>
        <dbReference type="SAM" id="MobiDB-lite"/>
    </source>
</evidence>
<feature type="compositionally biased region" description="Low complexity" evidence="1">
    <location>
        <begin position="163"/>
        <end position="179"/>
    </location>
</feature>